<keyword evidence="8 15" id="KW-0547">Nucleotide-binding</keyword>
<evidence type="ECO:0000313" key="19">
    <source>
        <dbReference type="Proteomes" id="UP000591626"/>
    </source>
</evidence>
<evidence type="ECO:0000256" key="6">
    <source>
        <dbReference type="ARBA" id="ARBA00022679"/>
    </source>
</evidence>
<dbReference type="GO" id="GO:0006747">
    <property type="term" value="P:FAD biosynthetic process"/>
    <property type="evidence" value="ECO:0007669"/>
    <property type="project" value="UniProtKB-UniRule"/>
</dbReference>
<dbReference type="InterPro" id="IPR002606">
    <property type="entry name" value="Riboflavin_kinase_bac"/>
</dbReference>
<dbReference type="InterPro" id="IPR023465">
    <property type="entry name" value="Riboflavin_kinase_dom_sf"/>
</dbReference>
<dbReference type="SMART" id="SM00904">
    <property type="entry name" value="Flavokinase"/>
    <property type="match status" value="1"/>
</dbReference>
<dbReference type="PANTHER" id="PTHR22749:SF6">
    <property type="entry name" value="RIBOFLAVIN KINASE"/>
    <property type="match status" value="1"/>
</dbReference>
<dbReference type="GO" id="GO:0009231">
    <property type="term" value="P:riboflavin biosynthetic process"/>
    <property type="evidence" value="ECO:0007669"/>
    <property type="project" value="InterPro"/>
</dbReference>
<dbReference type="EMBL" id="JAAUVV010000001">
    <property type="protein sequence ID" value="NJJ02822.1"/>
    <property type="molecule type" value="Genomic_DNA"/>
</dbReference>
<dbReference type="PANTHER" id="PTHR22749">
    <property type="entry name" value="RIBOFLAVIN KINASE/FMN ADENYLYLTRANSFERASE"/>
    <property type="match status" value="1"/>
</dbReference>
<evidence type="ECO:0000259" key="16">
    <source>
        <dbReference type="SMART" id="SM00904"/>
    </source>
</evidence>
<dbReference type="CDD" id="cd02064">
    <property type="entry name" value="FAD_synthetase_N"/>
    <property type="match status" value="1"/>
</dbReference>
<dbReference type="GO" id="GO:0009398">
    <property type="term" value="P:FMN biosynthetic process"/>
    <property type="evidence" value="ECO:0007669"/>
    <property type="project" value="UniProtKB-UniRule"/>
</dbReference>
<evidence type="ECO:0000256" key="9">
    <source>
        <dbReference type="ARBA" id="ARBA00022777"/>
    </source>
</evidence>
<evidence type="ECO:0000313" key="18">
    <source>
        <dbReference type="EMBL" id="QXB18593.1"/>
    </source>
</evidence>
<keyword evidence="9 15" id="KW-0418">Kinase</keyword>
<gene>
    <name evidence="17" type="ORF">HC138_00290</name>
    <name evidence="18" type="ORF">I6L55_00215</name>
</gene>
<dbReference type="SUPFAM" id="SSF52374">
    <property type="entry name" value="Nucleotidylyl transferase"/>
    <property type="match status" value="1"/>
</dbReference>
<evidence type="ECO:0000256" key="7">
    <source>
        <dbReference type="ARBA" id="ARBA00022695"/>
    </source>
</evidence>
<evidence type="ECO:0000256" key="11">
    <source>
        <dbReference type="ARBA" id="ARBA00022840"/>
    </source>
</evidence>
<evidence type="ECO:0000256" key="5">
    <source>
        <dbReference type="ARBA" id="ARBA00022643"/>
    </source>
</evidence>
<comment type="catalytic activity">
    <reaction evidence="14 15">
        <text>FMN + ATP + H(+) = FAD + diphosphate</text>
        <dbReference type="Rhea" id="RHEA:17237"/>
        <dbReference type="ChEBI" id="CHEBI:15378"/>
        <dbReference type="ChEBI" id="CHEBI:30616"/>
        <dbReference type="ChEBI" id="CHEBI:33019"/>
        <dbReference type="ChEBI" id="CHEBI:57692"/>
        <dbReference type="ChEBI" id="CHEBI:58210"/>
        <dbReference type="EC" id="2.7.7.2"/>
    </reaction>
</comment>
<dbReference type="Gene3D" id="3.40.50.620">
    <property type="entry name" value="HUPs"/>
    <property type="match status" value="1"/>
</dbReference>
<dbReference type="Proteomes" id="UP000591626">
    <property type="component" value="Unassembled WGS sequence"/>
</dbReference>
<evidence type="ECO:0000256" key="15">
    <source>
        <dbReference type="PIRNR" id="PIRNR004491"/>
    </source>
</evidence>
<accession>A0AAP7CAQ9</accession>
<evidence type="ECO:0000256" key="2">
    <source>
        <dbReference type="ARBA" id="ARBA00004726"/>
    </source>
</evidence>
<evidence type="ECO:0000256" key="10">
    <source>
        <dbReference type="ARBA" id="ARBA00022827"/>
    </source>
</evidence>
<dbReference type="InterPro" id="IPR023468">
    <property type="entry name" value="Riboflavin_kinase"/>
</dbReference>
<evidence type="ECO:0000256" key="1">
    <source>
        <dbReference type="ARBA" id="ARBA00002121"/>
    </source>
</evidence>
<sequence>MTRQALRLIDDNNAGLFEGIVHAFEVCRTVSSVDILRGLDAVPETFGEPGGTVVTIGVFDGVHRGHQLLISKAVDTARELGVPSVVMTFDPHPVTVFAPGHTPAALMSLEERARHIAELGVDYLLVIDFRHELGGVSPEGYVEDVLVGQLRARHVLVGENFTFGKDAAGTATTMAQLGERAGIDVTIVRLLSDGGVKVCSTAIRDELSGGNVQTATDYMGRPFSVIAPIERGAGRGGKELGYPTANQYASDAAAIPADGVYAGWLTIIDDAPIDGDMEPGVRYPAAISVGTNPTFGDNRRSVESFVLDRDADLYGRMARVEFVGKVRDMVKFDSVEELLEHMARDVDTTRDILGA</sequence>
<dbReference type="InterPro" id="IPR014729">
    <property type="entry name" value="Rossmann-like_a/b/a_fold"/>
</dbReference>
<dbReference type="NCBIfam" id="NF004160">
    <property type="entry name" value="PRK05627.1-3"/>
    <property type="match status" value="1"/>
</dbReference>
<dbReference type="GO" id="GO:0003919">
    <property type="term" value="F:FMN adenylyltransferase activity"/>
    <property type="evidence" value="ECO:0007669"/>
    <property type="project" value="UniProtKB-UniRule"/>
</dbReference>
<evidence type="ECO:0000256" key="4">
    <source>
        <dbReference type="ARBA" id="ARBA00022630"/>
    </source>
</evidence>
<keyword evidence="5 15" id="KW-0288">FMN</keyword>
<dbReference type="EC" id="2.7.7.2" evidence="15"/>
<proteinExistence type="inferred from homology"/>
<keyword evidence="6 15" id="KW-0808">Transferase</keyword>
<dbReference type="GO" id="GO:0008531">
    <property type="term" value="F:riboflavin kinase activity"/>
    <property type="evidence" value="ECO:0007669"/>
    <property type="project" value="UniProtKB-UniRule"/>
</dbReference>
<dbReference type="Pfam" id="PF06574">
    <property type="entry name" value="FAD_syn"/>
    <property type="match status" value="1"/>
</dbReference>
<evidence type="ECO:0000256" key="8">
    <source>
        <dbReference type="ARBA" id="ARBA00022741"/>
    </source>
</evidence>
<comment type="pathway">
    <text evidence="3 15">Cofactor biosynthesis; FMN biosynthesis; FMN from riboflavin (ATP route): step 1/1.</text>
</comment>
<dbReference type="Pfam" id="PF01687">
    <property type="entry name" value="Flavokinase"/>
    <property type="match status" value="1"/>
</dbReference>
<keyword evidence="11 15" id="KW-0067">ATP-binding</keyword>
<comment type="pathway">
    <text evidence="2 15">Cofactor biosynthesis; FAD biosynthesis; FAD from FMN: step 1/1.</text>
</comment>
<comment type="function">
    <text evidence="1">Catalyzes the phosphorylation of riboflavin to FMN followed by the adenylation of FMN to FAD.</text>
</comment>
<keyword evidence="10 15" id="KW-0274">FAD</keyword>
<dbReference type="SUPFAM" id="SSF82114">
    <property type="entry name" value="Riboflavin kinase-like"/>
    <property type="match status" value="1"/>
</dbReference>
<dbReference type="InterPro" id="IPR015865">
    <property type="entry name" value="Riboflavin_kinase_bac/euk"/>
</dbReference>
<organism evidence="17 19">
    <name type="scientific">Corynebacterium coyleae</name>
    <dbReference type="NCBI Taxonomy" id="53374"/>
    <lineage>
        <taxon>Bacteria</taxon>
        <taxon>Bacillati</taxon>
        <taxon>Actinomycetota</taxon>
        <taxon>Actinomycetes</taxon>
        <taxon>Mycobacteriales</taxon>
        <taxon>Corynebacteriaceae</taxon>
        <taxon>Corynebacterium</taxon>
    </lineage>
</organism>
<dbReference type="PIRSF" id="PIRSF004491">
    <property type="entry name" value="FAD_Synth"/>
    <property type="match status" value="1"/>
</dbReference>
<evidence type="ECO:0000256" key="3">
    <source>
        <dbReference type="ARBA" id="ARBA00005201"/>
    </source>
</evidence>
<evidence type="ECO:0000313" key="20">
    <source>
        <dbReference type="Proteomes" id="UP000683520"/>
    </source>
</evidence>
<dbReference type="EC" id="2.7.1.26" evidence="15"/>
<reference evidence="18 20" key="2">
    <citation type="submission" date="2021-06" db="EMBL/GenBank/DDBJ databases">
        <title>FDA dAtabase for Regulatory Grade micrObial Sequences (FDA-ARGOS): Supporting development and validation of Infectious Disease Dx tests.</title>
        <authorList>
            <person name="Sproer C."/>
            <person name="Gronow S."/>
            <person name="Severitt S."/>
            <person name="Schroder I."/>
            <person name="Tallon L."/>
            <person name="Sadzewicz L."/>
            <person name="Zhao X."/>
            <person name="Boylan J."/>
            <person name="Ott S."/>
            <person name="Bowen H."/>
            <person name="Vavikolanu K."/>
            <person name="Mehta A."/>
            <person name="Aluvathingal J."/>
            <person name="Nadendla S."/>
            <person name="Lowell S."/>
            <person name="Myers T."/>
            <person name="Yan Y."/>
        </authorList>
    </citation>
    <scope>NUCLEOTIDE SEQUENCE [LARGE SCALE GENOMIC DNA]</scope>
    <source>
        <strain evidence="18 20">FDAARGOS 1425</strain>
    </source>
</reference>
<feature type="domain" description="Riboflavin kinase" evidence="16">
    <location>
        <begin position="218"/>
        <end position="354"/>
    </location>
</feature>
<keyword evidence="20" id="KW-1185">Reference proteome</keyword>
<keyword evidence="12" id="KW-0511">Multifunctional enzyme</keyword>
<dbReference type="EMBL" id="CP077302">
    <property type="protein sequence ID" value="QXB18593.1"/>
    <property type="molecule type" value="Genomic_DNA"/>
</dbReference>
<keyword evidence="4 15" id="KW-0285">Flavoprotein</keyword>
<dbReference type="InterPro" id="IPR015864">
    <property type="entry name" value="FAD_synthase"/>
</dbReference>
<comment type="catalytic activity">
    <reaction evidence="13 15">
        <text>riboflavin + ATP = FMN + ADP + H(+)</text>
        <dbReference type="Rhea" id="RHEA:14357"/>
        <dbReference type="ChEBI" id="CHEBI:15378"/>
        <dbReference type="ChEBI" id="CHEBI:30616"/>
        <dbReference type="ChEBI" id="CHEBI:57986"/>
        <dbReference type="ChEBI" id="CHEBI:58210"/>
        <dbReference type="ChEBI" id="CHEBI:456216"/>
        <dbReference type="EC" id="2.7.1.26"/>
    </reaction>
</comment>
<comment type="similarity">
    <text evidence="15">Belongs to the ribF family.</text>
</comment>
<reference evidence="17 19" key="1">
    <citation type="submission" date="2020-03" db="EMBL/GenBank/DDBJ databases">
        <title>Draft genome sequences of bacterial isolates from the female urobiome.</title>
        <authorList>
            <person name="Miller-Ensminger T."/>
            <person name="Wolfe A.J."/>
            <person name="Putonti C."/>
        </authorList>
    </citation>
    <scope>NUCLEOTIDE SEQUENCE [LARGE SCALE GENOMIC DNA]</scope>
    <source>
        <strain evidence="17 19">UMB8490</strain>
    </source>
</reference>
<protein>
    <recommendedName>
        <fullName evidence="15">Riboflavin biosynthesis protein</fullName>
    </recommendedName>
    <domain>
        <recommendedName>
            <fullName evidence="15">Riboflavin kinase</fullName>
            <ecNumber evidence="15">2.7.1.26</ecNumber>
        </recommendedName>
        <alternativeName>
            <fullName evidence="15">Flavokinase</fullName>
        </alternativeName>
    </domain>
    <domain>
        <recommendedName>
            <fullName evidence="15">FMN adenylyltransferase</fullName>
            <ecNumber evidence="15">2.7.7.2</ecNumber>
        </recommendedName>
        <alternativeName>
            <fullName evidence="15">FAD pyrophosphorylase</fullName>
        </alternativeName>
        <alternativeName>
            <fullName evidence="15">FAD synthase</fullName>
        </alternativeName>
    </domain>
</protein>
<keyword evidence="7 15" id="KW-0548">Nucleotidyltransferase</keyword>
<dbReference type="Gene3D" id="2.40.30.30">
    <property type="entry name" value="Riboflavin kinase-like"/>
    <property type="match status" value="1"/>
</dbReference>
<name>A0AAP7CAQ9_9CORY</name>
<dbReference type="FunFam" id="3.40.50.620:FF:000021">
    <property type="entry name" value="Riboflavin biosynthesis protein"/>
    <property type="match status" value="1"/>
</dbReference>
<dbReference type="GO" id="GO:0005524">
    <property type="term" value="F:ATP binding"/>
    <property type="evidence" value="ECO:0007669"/>
    <property type="project" value="UniProtKB-UniRule"/>
</dbReference>
<dbReference type="FunFam" id="2.40.30.30:FF:000003">
    <property type="entry name" value="Riboflavin biosynthesis protein"/>
    <property type="match status" value="1"/>
</dbReference>
<dbReference type="NCBIfam" id="TIGR00083">
    <property type="entry name" value="ribF"/>
    <property type="match status" value="1"/>
</dbReference>
<evidence type="ECO:0000256" key="12">
    <source>
        <dbReference type="ARBA" id="ARBA00023268"/>
    </source>
</evidence>
<evidence type="ECO:0000256" key="14">
    <source>
        <dbReference type="ARBA" id="ARBA00049494"/>
    </source>
</evidence>
<dbReference type="Proteomes" id="UP000683520">
    <property type="component" value="Chromosome"/>
</dbReference>
<dbReference type="AlphaFoldDB" id="A0AAP7CAQ9"/>
<evidence type="ECO:0000313" key="17">
    <source>
        <dbReference type="EMBL" id="NJJ02822.1"/>
    </source>
</evidence>
<evidence type="ECO:0000256" key="13">
    <source>
        <dbReference type="ARBA" id="ARBA00047880"/>
    </source>
</evidence>